<dbReference type="RefSeq" id="WP_063969614.1">
    <property type="nucleotide sequence ID" value="NZ_JAMXLT020000031.1"/>
</dbReference>
<dbReference type="Proteomes" id="UP001204439">
    <property type="component" value="Unassembled WGS sequence"/>
</dbReference>
<feature type="coiled-coil region" evidence="1">
    <location>
        <begin position="527"/>
        <end position="568"/>
    </location>
</feature>
<accession>A0ABU4JL36</accession>
<evidence type="ECO:0000313" key="4">
    <source>
        <dbReference type="Proteomes" id="UP001204439"/>
    </source>
</evidence>
<keyword evidence="4" id="KW-1185">Reference proteome</keyword>
<feature type="transmembrane region" description="Helical" evidence="2">
    <location>
        <begin position="591"/>
        <end position="610"/>
    </location>
</feature>
<evidence type="ECO:0000256" key="1">
    <source>
        <dbReference type="SAM" id="Coils"/>
    </source>
</evidence>
<comment type="caution">
    <text evidence="3">The sequence shown here is derived from an EMBL/GenBank/DDBJ whole genome shotgun (WGS) entry which is preliminary data.</text>
</comment>
<evidence type="ECO:0008006" key="5">
    <source>
        <dbReference type="Google" id="ProtNLM"/>
    </source>
</evidence>
<gene>
    <name evidence="3" type="ORF">NG800_015915</name>
</gene>
<evidence type="ECO:0000256" key="2">
    <source>
        <dbReference type="SAM" id="Phobius"/>
    </source>
</evidence>
<keyword evidence="2" id="KW-1133">Transmembrane helix</keyword>
<feature type="transmembrane region" description="Helical" evidence="2">
    <location>
        <begin position="626"/>
        <end position="644"/>
    </location>
</feature>
<sequence>MKNKNRALTYSLLAYIRNNNDVIKGPIDIFVPLIKRTLSIINSQGIFEGKNISEIKNTADKEYSIDFPLPVLKKILHIIAKEINTEKKTNFVLNNDGSFQILRFSFTDFDDVINSKNEDIERIENLFKEFKESMNKDVIIDSESIFKFIEKNKFTLSKYLSDNSEMNGEDYTIEAQFVNFFKKSKPIYDLIKDIYIGSILTCYIEFKPENIKNDVELVLDTNFVIGLLDLNTPESTHTCRTLISIAKSIGYKISVFKCTIDETENLLKGKASNFDRSFLQRKVNPEDVYNACDRRNLSKVDLERISDNLIRELQVFEINIYYNHDNYTREAKNSSEYAFFKTVRNTDYSALHDATIITYVKKKRSRNIYDFEKVNCWFVNNSTSFYVENLRITDKKQPETIKADDLLNILWLSSPAINTKIDVEELANIGLTSSISLTLNKNLPKSRLLKELDDNISKYAEENISDADIVRVATRITNKQLIDIEEINQLANTNKEEFVKRLQKEADSQKIIEKEQIRKIDIVFKTFKSQNNQVIELKNEYKRKIEEIDKDKNDLSEAHLKIKKQEEEIYTIKVDNFIDTKIEKWRNNAKIKLAISVTFLIAIIFGAFYYNDFKIGKTTEYCKENILLSLLISFVLFIINGWFFKSLYDRYESYSNIENYKKGLKIPDKL</sequence>
<reference evidence="3 4" key="1">
    <citation type="submission" date="2023-11" db="EMBL/GenBank/DDBJ databases">
        <title>First isolation, identification, and characterization of non-pathogenic Epilithonimonas ginsengisoli isolated from diseased farmed rainbow trout (Oncorhynchus mykiss) in Chile.</title>
        <authorList>
            <person name="Miranda C.D."/>
            <person name="Irgang R."/>
            <person name="Concha C."/>
            <person name="Rojas R."/>
            <person name="Avendano R."/>
        </authorList>
    </citation>
    <scope>NUCLEOTIDE SEQUENCE [LARGE SCALE GENOMIC DNA]</scope>
    <source>
        <strain evidence="3 4">FP99</strain>
    </source>
</reference>
<keyword evidence="2" id="KW-0812">Transmembrane</keyword>
<dbReference type="EMBL" id="JAMXLT020000031">
    <property type="protein sequence ID" value="MDW8550414.1"/>
    <property type="molecule type" value="Genomic_DNA"/>
</dbReference>
<organism evidence="3 4">
    <name type="scientific">Epilithonimonas ginsengisoli</name>
    <dbReference type="NCBI Taxonomy" id="1245592"/>
    <lineage>
        <taxon>Bacteria</taxon>
        <taxon>Pseudomonadati</taxon>
        <taxon>Bacteroidota</taxon>
        <taxon>Flavobacteriia</taxon>
        <taxon>Flavobacteriales</taxon>
        <taxon>Weeksellaceae</taxon>
        <taxon>Chryseobacterium group</taxon>
        <taxon>Epilithonimonas</taxon>
    </lineage>
</organism>
<keyword evidence="2" id="KW-0472">Membrane</keyword>
<name>A0ABU4JL36_9FLAO</name>
<evidence type="ECO:0000313" key="3">
    <source>
        <dbReference type="EMBL" id="MDW8550414.1"/>
    </source>
</evidence>
<protein>
    <recommendedName>
        <fullName evidence="5">PIN domain-containing protein</fullName>
    </recommendedName>
</protein>
<proteinExistence type="predicted"/>
<keyword evidence="1" id="KW-0175">Coiled coil</keyword>